<dbReference type="Proteomes" id="UP000053555">
    <property type="component" value="Unassembled WGS sequence"/>
</dbReference>
<organism evidence="1">
    <name type="scientific">Glycine soja</name>
    <name type="common">Wild soybean</name>
    <dbReference type="NCBI Taxonomy" id="3848"/>
    <lineage>
        <taxon>Eukaryota</taxon>
        <taxon>Viridiplantae</taxon>
        <taxon>Streptophyta</taxon>
        <taxon>Embryophyta</taxon>
        <taxon>Tracheophyta</taxon>
        <taxon>Spermatophyta</taxon>
        <taxon>Magnoliopsida</taxon>
        <taxon>eudicotyledons</taxon>
        <taxon>Gunneridae</taxon>
        <taxon>Pentapetalae</taxon>
        <taxon>rosids</taxon>
        <taxon>fabids</taxon>
        <taxon>Fabales</taxon>
        <taxon>Fabaceae</taxon>
        <taxon>Papilionoideae</taxon>
        <taxon>50 kb inversion clade</taxon>
        <taxon>NPAAA clade</taxon>
        <taxon>indigoferoid/millettioid clade</taxon>
        <taxon>Phaseoleae</taxon>
        <taxon>Glycine</taxon>
        <taxon>Glycine subgen. Soja</taxon>
    </lineage>
</organism>
<sequence>KYSSKTAQNVMPKSTLEKLPFNASHLRPSSMVVRAFDGSRREVKGEIDLPVQIGPHTCQVTFQVMDINLAYNCLLGCPWIHSVGVVPSTLHQKLKFVVEGHFVIVLGTNTGDLAIDFEQEASRMKNEEEEDVGLSLELERIITQEDREMRPHQEETELVDLGTGSRKKEVKVGTGMTAPIRKELMALLKDYQDIFAWSYQDMPGLSSDIVQHMLLLNPECSPVKQKLRRMKPETSLKIKEEVKKQFDADFLAVAR</sequence>
<dbReference type="CDD" id="cd00303">
    <property type="entry name" value="retropepsin_like"/>
    <property type="match status" value="1"/>
</dbReference>
<dbReference type="Gene3D" id="2.40.70.10">
    <property type="entry name" value="Acid Proteases"/>
    <property type="match status" value="1"/>
</dbReference>
<name>A0A0B2QXC7_GLYSO</name>
<protein>
    <submittedName>
        <fullName evidence="1">Uncharacterized protein</fullName>
    </submittedName>
</protein>
<evidence type="ECO:0000313" key="1">
    <source>
        <dbReference type="EMBL" id="KHN26220.1"/>
    </source>
</evidence>
<reference evidence="1" key="1">
    <citation type="submission" date="2014-07" db="EMBL/GenBank/DDBJ databases">
        <title>Identification of a novel salt tolerance gene in wild soybean by whole-genome sequencing.</title>
        <authorList>
            <person name="Lam H.-M."/>
            <person name="Qi X."/>
            <person name="Li M.-W."/>
            <person name="Liu X."/>
            <person name="Xie M."/>
            <person name="Ni M."/>
            <person name="Xu X."/>
        </authorList>
    </citation>
    <scope>NUCLEOTIDE SEQUENCE [LARGE SCALE GENOMIC DNA]</scope>
    <source>
        <tissue evidence="1">Root</tissue>
    </source>
</reference>
<accession>A0A0B2QXC7</accession>
<dbReference type="EMBL" id="KN654060">
    <property type="protein sequence ID" value="KHN26220.1"/>
    <property type="molecule type" value="Genomic_DNA"/>
</dbReference>
<gene>
    <name evidence="1" type="ORF">glysoja_030417</name>
</gene>
<dbReference type="PANTHER" id="PTHR33240">
    <property type="entry name" value="OS08G0508500 PROTEIN"/>
    <property type="match status" value="1"/>
</dbReference>
<feature type="non-terminal residue" evidence="1">
    <location>
        <position position="1"/>
    </location>
</feature>
<dbReference type="AlphaFoldDB" id="A0A0B2QXC7"/>
<dbReference type="PANTHER" id="PTHR33240:SF15">
    <property type="entry name" value="GAG-PRO-LIKE PROTEIN"/>
    <property type="match status" value="1"/>
</dbReference>
<proteinExistence type="predicted"/>
<dbReference type="InterPro" id="IPR021109">
    <property type="entry name" value="Peptidase_aspartic_dom_sf"/>
</dbReference>
<feature type="non-terminal residue" evidence="1">
    <location>
        <position position="255"/>
    </location>
</feature>